<evidence type="ECO:0000256" key="2">
    <source>
        <dbReference type="SAM" id="MobiDB-lite"/>
    </source>
</evidence>
<dbReference type="CDD" id="cd17336">
    <property type="entry name" value="MFS_SLCO_OATP"/>
    <property type="match status" value="1"/>
</dbReference>
<evidence type="ECO:0000313" key="5">
    <source>
        <dbReference type="Proteomes" id="UP001168821"/>
    </source>
</evidence>
<dbReference type="SUPFAM" id="SSF103473">
    <property type="entry name" value="MFS general substrate transporter"/>
    <property type="match status" value="1"/>
</dbReference>
<dbReference type="AlphaFoldDB" id="A0AA38HKK6"/>
<name>A0AA38HKK6_9CUCU</name>
<feature type="transmembrane region" description="Helical" evidence="3">
    <location>
        <begin position="90"/>
        <end position="110"/>
    </location>
</feature>
<keyword evidence="3" id="KW-0812">Transmembrane</keyword>
<accession>A0AA38HKK6</accession>
<keyword evidence="3" id="KW-1133">Transmembrane helix</keyword>
<feature type="transmembrane region" description="Helical" evidence="3">
    <location>
        <begin position="116"/>
        <end position="135"/>
    </location>
</feature>
<feature type="compositionally biased region" description="Polar residues" evidence="2">
    <location>
        <begin position="650"/>
        <end position="661"/>
    </location>
</feature>
<sequence>MVHPSELLRTNSNETRTFSAPRAEYQLDCGLSNLPILTRCCNLERFAEIKVFLGVLSLVGFLQGVTLTYFRETAKLWGKHYNISQENIDWLIYTNEFFIGIFALVVAYYGNKIHRVSWIGGLTIFQAISSALLLVPEVYRKNYEEQKTITDLNLCVPHISSTTPKDTELNYIALTVLIVYQILFAMASISFISHGMTYLDDNSSAKTSAGYIGIALAFRELGKQAGLYFSWIPAYVKTNSIFASPVWLCIASAVFISGALIAMFPKSMPSTLVRAFSASLVDLASGHAMRPQKQPKVDGFFKTLFRLLKNKILMVNIFCAVFMQSGLVNFNIFEKYFNQARFQIAYDNDTSYTQFTTNILKQPLVAISIVAAGFLTAKTKPHLQSLVKWNIVAIILVIIFFGSTAFLRCEPKTKYDHTFERNNINKDCHCTDGEFQPVCVNEKTYYSPCFAGCMEVNTVNSRKTYIKCHSNHNKQAADGPCNETTCVLFYALSQVNRVITTALLASTLVTNLIINMRCILSKDKATALGLEATFIALITYLPVRAIYGTVAEHYCVYPKRNRSVCRLYSKDFATFLSLCTIGFMVLSLLLACVVLIFLKLYPVVDRGNDDEEDEDDENPPVELREMQTPPDERNRLMSDQSRDEVDQGRLQKSGSAHSISDSLLEMENVGDDHDSIDSSSHLDDVRVQRSRVIESDL</sequence>
<dbReference type="PANTHER" id="PTHR11388">
    <property type="entry name" value="ORGANIC ANION TRANSPORTER"/>
    <property type="match status" value="1"/>
</dbReference>
<dbReference type="EMBL" id="JALNTZ010000010">
    <property type="protein sequence ID" value="KAJ3639423.1"/>
    <property type="molecule type" value="Genomic_DNA"/>
</dbReference>
<dbReference type="InterPro" id="IPR004156">
    <property type="entry name" value="OATP"/>
</dbReference>
<feature type="compositionally biased region" description="Basic and acidic residues" evidence="2">
    <location>
        <begin position="670"/>
        <end position="697"/>
    </location>
</feature>
<feature type="transmembrane region" description="Helical" evidence="3">
    <location>
        <begin position="498"/>
        <end position="516"/>
    </location>
</feature>
<dbReference type="GO" id="GO:0043252">
    <property type="term" value="P:sodium-independent organic anion transport"/>
    <property type="evidence" value="ECO:0007669"/>
    <property type="project" value="TreeGrafter"/>
</dbReference>
<feature type="transmembrane region" description="Helical" evidence="3">
    <location>
        <begin position="171"/>
        <end position="192"/>
    </location>
</feature>
<dbReference type="Proteomes" id="UP001168821">
    <property type="component" value="Unassembled WGS sequence"/>
</dbReference>
<feature type="region of interest" description="Disordered" evidence="2">
    <location>
        <begin position="608"/>
        <end position="697"/>
    </location>
</feature>
<reference evidence="4" key="1">
    <citation type="journal article" date="2023" name="G3 (Bethesda)">
        <title>Whole genome assemblies of Zophobas morio and Tenebrio molitor.</title>
        <authorList>
            <person name="Kaur S."/>
            <person name="Stinson S.A."/>
            <person name="diCenzo G.C."/>
        </authorList>
    </citation>
    <scope>NUCLEOTIDE SEQUENCE</scope>
    <source>
        <strain evidence="4">QUZm001</strain>
    </source>
</reference>
<keyword evidence="3" id="KW-0472">Membrane</keyword>
<feature type="transmembrane region" description="Helical" evidence="3">
    <location>
        <begin position="389"/>
        <end position="407"/>
    </location>
</feature>
<dbReference type="InterPro" id="IPR036259">
    <property type="entry name" value="MFS_trans_sf"/>
</dbReference>
<keyword evidence="5" id="KW-1185">Reference proteome</keyword>
<dbReference type="Pfam" id="PF03137">
    <property type="entry name" value="OATP"/>
    <property type="match status" value="1"/>
</dbReference>
<dbReference type="GO" id="GO:0015347">
    <property type="term" value="F:sodium-independent organic anion transmembrane transporter activity"/>
    <property type="evidence" value="ECO:0007669"/>
    <property type="project" value="TreeGrafter"/>
</dbReference>
<feature type="compositionally biased region" description="Acidic residues" evidence="2">
    <location>
        <begin position="608"/>
        <end position="619"/>
    </location>
</feature>
<feature type="transmembrane region" description="Helical" evidence="3">
    <location>
        <begin position="312"/>
        <end position="333"/>
    </location>
</feature>
<dbReference type="PANTHER" id="PTHR11388:SF158">
    <property type="entry name" value="ORGANIC ANION TRANSPORTING POLYPEPTIDE 33EB"/>
    <property type="match status" value="1"/>
</dbReference>
<feature type="transmembrane region" description="Helical" evidence="3">
    <location>
        <begin position="572"/>
        <end position="598"/>
    </location>
</feature>
<feature type="transmembrane region" description="Helical" evidence="3">
    <location>
        <begin position="241"/>
        <end position="264"/>
    </location>
</feature>
<evidence type="ECO:0000313" key="4">
    <source>
        <dbReference type="EMBL" id="KAJ3639423.1"/>
    </source>
</evidence>
<evidence type="ECO:0000256" key="1">
    <source>
        <dbReference type="ARBA" id="ARBA00023157"/>
    </source>
</evidence>
<feature type="transmembrane region" description="Helical" evidence="3">
    <location>
        <begin position="359"/>
        <end position="377"/>
    </location>
</feature>
<keyword evidence="1" id="KW-1015">Disulfide bond</keyword>
<comment type="caution">
    <text evidence="4">The sequence shown here is derived from an EMBL/GenBank/DDBJ whole genome shotgun (WGS) entry which is preliminary data.</text>
</comment>
<proteinExistence type="predicted"/>
<feature type="compositionally biased region" description="Basic and acidic residues" evidence="2">
    <location>
        <begin position="622"/>
        <end position="649"/>
    </location>
</feature>
<dbReference type="GO" id="GO:0016323">
    <property type="term" value="C:basolateral plasma membrane"/>
    <property type="evidence" value="ECO:0007669"/>
    <property type="project" value="TreeGrafter"/>
</dbReference>
<protein>
    <submittedName>
        <fullName evidence="4">Uncharacterized protein</fullName>
    </submittedName>
</protein>
<dbReference type="Gene3D" id="1.20.1250.20">
    <property type="entry name" value="MFS general substrate transporter like domains"/>
    <property type="match status" value="1"/>
</dbReference>
<gene>
    <name evidence="4" type="ORF">Zmor_002784</name>
</gene>
<organism evidence="4 5">
    <name type="scientific">Zophobas morio</name>
    <dbReference type="NCBI Taxonomy" id="2755281"/>
    <lineage>
        <taxon>Eukaryota</taxon>
        <taxon>Metazoa</taxon>
        <taxon>Ecdysozoa</taxon>
        <taxon>Arthropoda</taxon>
        <taxon>Hexapoda</taxon>
        <taxon>Insecta</taxon>
        <taxon>Pterygota</taxon>
        <taxon>Neoptera</taxon>
        <taxon>Endopterygota</taxon>
        <taxon>Coleoptera</taxon>
        <taxon>Polyphaga</taxon>
        <taxon>Cucujiformia</taxon>
        <taxon>Tenebrionidae</taxon>
        <taxon>Zophobas</taxon>
    </lineage>
</organism>
<feature type="transmembrane region" description="Helical" evidence="3">
    <location>
        <begin position="51"/>
        <end position="70"/>
    </location>
</feature>
<feature type="transmembrane region" description="Helical" evidence="3">
    <location>
        <begin position="528"/>
        <end position="547"/>
    </location>
</feature>
<evidence type="ECO:0000256" key="3">
    <source>
        <dbReference type="SAM" id="Phobius"/>
    </source>
</evidence>